<dbReference type="RefSeq" id="WP_188315342.1">
    <property type="nucleotide sequence ID" value="NZ_JABTCG010000006.1"/>
</dbReference>
<sequence length="158" mass="18342">MNELIKQRTTKYDSLVLAKKDYEMILKHRHMNHLIEDYSHKDALETLEEKMEDASFLDFEDMPEDIVRLYSWVTVASASEWRQTFLMVLPYEMDIKRNRLSVQSALGASVIGLSEGETFNYGTPIGSIPLLIEKVEQSHGQIKEYISEDVLNEMLPKI</sequence>
<dbReference type="Pfam" id="PF01272">
    <property type="entry name" value="GreA_GreB"/>
    <property type="match status" value="1"/>
</dbReference>
<reference evidence="2 3" key="1">
    <citation type="submission" date="2020-05" db="EMBL/GenBank/DDBJ databases">
        <title>The draft genome sequence of Maribacter arenosus CAU 1321.</title>
        <authorList>
            <person name="Mu L."/>
        </authorList>
    </citation>
    <scope>NUCLEOTIDE SEQUENCE [LARGE SCALE GENOMIC DNA]</scope>
    <source>
        <strain evidence="2 3">CAU 1321</strain>
    </source>
</reference>
<evidence type="ECO:0000313" key="3">
    <source>
        <dbReference type="Proteomes" id="UP000598350"/>
    </source>
</evidence>
<evidence type="ECO:0000313" key="2">
    <source>
        <dbReference type="EMBL" id="MBD0852215.1"/>
    </source>
</evidence>
<name>A0ABR7VEX6_9FLAO</name>
<accession>A0ABR7VEX6</accession>
<dbReference type="Proteomes" id="UP000598350">
    <property type="component" value="Unassembled WGS sequence"/>
</dbReference>
<keyword evidence="3" id="KW-1185">Reference proteome</keyword>
<protein>
    <submittedName>
        <fullName evidence="2">GreA/GreB family elongation factor</fullName>
    </submittedName>
</protein>
<dbReference type="InterPro" id="IPR036953">
    <property type="entry name" value="GreA/GreB_C_sf"/>
</dbReference>
<dbReference type="InterPro" id="IPR001437">
    <property type="entry name" value="Tscrpt_elong_fac_GreA/B_C"/>
</dbReference>
<comment type="caution">
    <text evidence="2">The sequence shown here is derived from an EMBL/GenBank/DDBJ whole genome shotgun (WGS) entry which is preliminary data.</text>
</comment>
<gene>
    <name evidence="2" type="ORF">HPE63_16150</name>
</gene>
<keyword evidence="2" id="KW-0648">Protein biosynthesis</keyword>
<dbReference type="GO" id="GO:0003746">
    <property type="term" value="F:translation elongation factor activity"/>
    <property type="evidence" value="ECO:0007669"/>
    <property type="project" value="UniProtKB-KW"/>
</dbReference>
<dbReference type="EMBL" id="JABTCG010000006">
    <property type="protein sequence ID" value="MBD0852215.1"/>
    <property type="molecule type" value="Genomic_DNA"/>
</dbReference>
<dbReference type="SUPFAM" id="SSF54534">
    <property type="entry name" value="FKBP-like"/>
    <property type="match status" value="1"/>
</dbReference>
<evidence type="ECO:0000259" key="1">
    <source>
        <dbReference type="Pfam" id="PF01272"/>
    </source>
</evidence>
<organism evidence="2 3">
    <name type="scientific">Maribacter arenosus</name>
    <dbReference type="NCBI Taxonomy" id="1854708"/>
    <lineage>
        <taxon>Bacteria</taxon>
        <taxon>Pseudomonadati</taxon>
        <taxon>Bacteroidota</taxon>
        <taxon>Flavobacteriia</taxon>
        <taxon>Flavobacteriales</taxon>
        <taxon>Flavobacteriaceae</taxon>
        <taxon>Maribacter</taxon>
    </lineage>
</organism>
<keyword evidence="2" id="KW-0251">Elongation factor</keyword>
<dbReference type="Gene3D" id="3.10.50.30">
    <property type="entry name" value="Transcription elongation factor, GreA/GreB, C-terminal domain"/>
    <property type="match status" value="1"/>
</dbReference>
<proteinExistence type="predicted"/>
<feature type="domain" description="Transcription elongation factor GreA/GreB C-terminal" evidence="1">
    <location>
        <begin position="63"/>
        <end position="136"/>
    </location>
</feature>